<protein>
    <submittedName>
        <fullName evidence="1">Uncharacterized protein</fullName>
    </submittedName>
</protein>
<keyword evidence="2" id="KW-1185">Reference proteome</keyword>
<accession>A0ABW2T3A1</accession>
<reference evidence="2" key="1">
    <citation type="journal article" date="2019" name="Int. J. Syst. Evol. Microbiol.">
        <title>The Global Catalogue of Microorganisms (GCM) 10K type strain sequencing project: providing services to taxonomists for standard genome sequencing and annotation.</title>
        <authorList>
            <consortium name="The Broad Institute Genomics Platform"/>
            <consortium name="The Broad Institute Genome Sequencing Center for Infectious Disease"/>
            <person name="Wu L."/>
            <person name="Ma J."/>
        </authorList>
    </citation>
    <scope>NUCLEOTIDE SEQUENCE [LARGE SCALE GENOMIC DNA]</scope>
    <source>
        <strain evidence="2">JCM 10083</strain>
    </source>
</reference>
<gene>
    <name evidence="1" type="ORF">ACFQVD_20375</name>
</gene>
<organism evidence="1 2">
    <name type="scientific">Streptosporangium amethystogenes subsp. fukuiense</name>
    <dbReference type="NCBI Taxonomy" id="698418"/>
    <lineage>
        <taxon>Bacteria</taxon>
        <taxon>Bacillati</taxon>
        <taxon>Actinomycetota</taxon>
        <taxon>Actinomycetes</taxon>
        <taxon>Streptosporangiales</taxon>
        <taxon>Streptosporangiaceae</taxon>
        <taxon>Streptosporangium</taxon>
    </lineage>
</organism>
<dbReference type="RefSeq" id="WP_343982491.1">
    <property type="nucleotide sequence ID" value="NZ_BAAAGK010000246.1"/>
</dbReference>
<evidence type="ECO:0000313" key="1">
    <source>
        <dbReference type="EMBL" id="MFC7602462.1"/>
    </source>
</evidence>
<name>A0ABW2T3A1_9ACTN</name>
<proteinExistence type="predicted"/>
<dbReference type="Proteomes" id="UP001596514">
    <property type="component" value="Unassembled WGS sequence"/>
</dbReference>
<comment type="caution">
    <text evidence="1">The sequence shown here is derived from an EMBL/GenBank/DDBJ whole genome shotgun (WGS) entry which is preliminary data.</text>
</comment>
<evidence type="ECO:0000313" key="2">
    <source>
        <dbReference type="Proteomes" id="UP001596514"/>
    </source>
</evidence>
<dbReference type="EMBL" id="JBHTEE010000001">
    <property type="protein sequence ID" value="MFC7602462.1"/>
    <property type="molecule type" value="Genomic_DNA"/>
</dbReference>
<sequence length="49" mass="5596">MAKAKPELSALSEIGTELDESQLAQVNGGYYWDFYHWEDFAPGGWAYRP</sequence>